<dbReference type="Proteomes" id="UP000053095">
    <property type="component" value="Unassembled WGS sequence"/>
</dbReference>
<name>A0A6V8H237_TALPI</name>
<gene>
    <name evidence="1" type="ORF">TCE0_015f02782</name>
</gene>
<protein>
    <submittedName>
        <fullName evidence="1">Uncharacterized protein</fullName>
    </submittedName>
</protein>
<reference evidence="2" key="1">
    <citation type="journal article" date="2015" name="Genome Announc.">
        <title>Draft genome sequence of Talaromyces cellulolyticus strain Y-94, a source of lignocellulosic biomass-degrading enzymes.</title>
        <authorList>
            <person name="Fujii T."/>
            <person name="Koike H."/>
            <person name="Sawayama S."/>
            <person name="Yano S."/>
            <person name="Inoue H."/>
        </authorList>
    </citation>
    <scope>NUCLEOTIDE SEQUENCE [LARGE SCALE GENOMIC DNA]</scope>
    <source>
        <strain evidence="2">Y-94</strain>
    </source>
</reference>
<dbReference type="AlphaFoldDB" id="A0A6V8H237"/>
<sequence>MYQDCHTLGPLADSVDAAQQHILSRIYASSEGFCLLTPRHVFFAAQFQEFLHSEDRRIPFLRYIYYPNKHLLKFIPTRNPVHEAFYSTLAAVYVNFGVPESELLSDARQWLGGRYGANLVVIVDVKEDESALLDVRNSRESRDRLRELVGMITAFRNDEGARDSDELGDEIESKLNVDDWIGPLTVLLEKWELKDQVFQRRGPRFQILPRPHRRMNPTIPIIDMIPKDKRARFRKADKALEMELDLNEARQELRDGIRELALERALEHIQS</sequence>
<proteinExistence type="predicted"/>
<keyword evidence="2" id="KW-1185">Reference proteome</keyword>
<evidence type="ECO:0000313" key="1">
    <source>
        <dbReference type="EMBL" id="GAM34896.1"/>
    </source>
</evidence>
<accession>A0A6V8H237</accession>
<dbReference type="EMBL" id="DF933811">
    <property type="protein sequence ID" value="GAM34896.1"/>
    <property type="molecule type" value="Genomic_DNA"/>
</dbReference>
<organism evidence="1 2">
    <name type="scientific">Talaromyces pinophilus</name>
    <name type="common">Penicillium pinophilum</name>
    <dbReference type="NCBI Taxonomy" id="128442"/>
    <lineage>
        <taxon>Eukaryota</taxon>
        <taxon>Fungi</taxon>
        <taxon>Dikarya</taxon>
        <taxon>Ascomycota</taxon>
        <taxon>Pezizomycotina</taxon>
        <taxon>Eurotiomycetes</taxon>
        <taxon>Eurotiomycetidae</taxon>
        <taxon>Eurotiales</taxon>
        <taxon>Trichocomaceae</taxon>
        <taxon>Talaromyces</taxon>
        <taxon>Talaromyces sect. Talaromyces</taxon>
    </lineage>
</organism>
<evidence type="ECO:0000313" key="2">
    <source>
        <dbReference type="Proteomes" id="UP000053095"/>
    </source>
</evidence>
<comment type="caution">
    <text evidence="1">The sequence shown here is derived from an EMBL/GenBank/DDBJ whole genome shotgun (WGS) entry which is preliminary data.</text>
</comment>